<dbReference type="Proteomes" id="UP000198748">
    <property type="component" value="Unassembled WGS sequence"/>
</dbReference>
<name>A0A1G7MMD4_9BACT</name>
<gene>
    <name evidence="2" type="ORF">SAMN04487996_111304</name>
</gene>
<sequence length="161" mass="17210">MKPEEHLTDDAIQQLALGETIVDSSISAHAGSCPSCAAQVRLYRQINLSLARIPSEAFDFELAPLVMASLSAEKSSTKTDSIFAFFIAAVGIAAAGGLLWQIHASLEIKLFAARQVLLDGVMLIGGLLFLFLAFSAWQSYARKIGKLNESKVLQQLSAGAV</sequence>
<keyword evidence="1" id="KW-1133">Transmembrane helix</keyword>
<evidence type="ECO:0000256" key="1">
    <source>
        <dbReference type="SAM" id="Phobius"/>
    </source>
</evidence>
<keyword evidence="3" id="KW-1185">Reference proteome</keyword>
<dbReference type="STRING" id="659014.SAMN04487996_111304"/>
<accession>A0A1G7MMD4</accession>
<keyword evidence="1" id="KW-0812">Transmembrane</keyword>
<dbReference type="EMBL" id="FNAN01000011">
    <property type="protein sequence ID" value="SDF62280.1"/>
    <property type="molecule type" value="Genomic_DNA"/>
</dbReference>
<feature type="transmembrane region" description="Helical" evidence="1">
    <location>
        <begin position="116"/>
        <end position="137"/>
    </location>
</feature>
<feature type="transmembrane region" description="Helical" evidence="1">
    <location>
        <begin position="82"/>
        <end position="104"/>
    </location>
</feature>
<organism evidence="2 3">
    <name type="scientific">Dyadobacter soli</name>
    <dbReference type="NCBI Taxonomy" id="659014"/>
    <lineage>
        <taxon>Bacteria</taxon>
        <taxon>Pseudomonadati</taxon>
        <taxon>Bacteroidota</taxon>
        <taxon>Cytophagia</taxon>
        <taxon>Cytophagales</taxon>
        <taxon>Spirosomataceae</taxon>
        <taxon>Dyadobacter</taxon>
    </lineage>
</organism>
<proteinExistence type="predicted"/>
<evidence type="ECO:0000313" key="3">
    <source>
        <dbReference type="Proteomes" id="UP000198748"/>
    </source>
</evidence>
<dbReference type="RefSeq" id="WP_090153694.1">
    <property type="nucleotide sequence ID" value="NZ_FNAN01000011.1"/>
</dbReference>
<reference evidence="3" key="1">
    <citation type="submission" date="2016-10" db="EMBL/GenBank/DDBJ databases">
        <authorList>
            <person name="Varghese N."/>
            <person name="Submissions S."/>
        </authorList>
    </citation>
    <scope>NUCLEOTIDE SEQUENCE [LARGE SCALE GENOMIC DNA]</scope>
    <source>
        <strain evidence="3">DSM 25329</strain>
    </source>
</reference>
<dbReference type="OrthoDB" id="708468at2"/>
<keyword evidence="1" id="KW-0472">Membrane</keyword>
<evidence type="ECO:0000313" key="2">
    <source>
        <dbReference type="EMBL" id="SDF62280.1"/>
    </source>
</evidence>
<dbReference type="AlphaFoldDB" id="A0A1G7MMD4"/>
<protein>
    <submittedName>
        <fullName evidence="2">Uncharacterized protein</fullName>
    </submittedName>
</protein>